<accession>A0A6C0CU60</accession>
<sequence length="65" mass="7845">MDKQTRYNIILKEDLIFKSIHEHYKDNDDLLKKIKTVMGLESFHQDNVIWLHKNKDLLVTNTFSK</sequence>
<dbReference type="AlphaFoldDB" id="A0A6C0CU60"/>
<proteinExistence type="predicted"/>
<dbReference type="EMBL" id="MN739486">
    <property type="protein sequence ID" value="QHT07793.1"/>
    <property type="molecule type" value="Genomic_DNA"/>
</dbReference>
<reference evidence="1" key="1">
    <citation type="journal article" date="2020" name="Nature">
        <title>Giant virus diversity and host interactions through global metagenomics.</title>
        <authorList>
            <person name="Schulz F."/>
            <person name="Roux S."/>
            <person name="Paez-Espino D."/>
            <person name="Jungbluth S."/>
            <person name="Walsh D.A."/>
            <person name="Denef V.J."/>
            <person name="McMahon K.D."/>
            <person name="Konstantinidis K.T."/>
            <person name="Eloe-Fadrosh E.A."/>
            <person name="Kyrpides N.C."/>
            <person name="Woyke T."/>
        </authorList>
    </citation>
    <scope>NUCLEOTIDE SEQUENCE</scope>
    <source>
        <strain evidence="1">GVMAG-M-3300021964-36</strain>
    </source>
</reference>
<protein>
    <submittedName>
        <fullName evidence="1">Uncharacterized protein</fullName>
    </submittedName>
</protein>
<name>A0A6C0CU60_9ZZZZ</name>
<organism evidence="1">
    <name type="scientific">viral metagenome</name>
    <dbReference type="NCBI Taxonomy" id="1070528"/>
    <lineage>
        <taxon>unclassified sequences</taxon>
        <taxon>metagenomes</taxon>
        <taxon>organismal metagenomes</taxon>
    </lineage>
</organism>
<evidence type="ECO:0000313" key="1">
    <source>
        <dbReference type="EMBL" id="QHT07793.1"/>
    </source>
</evidence>